<keyword evidence="1" id="KW-0472">Membrane</keyword>
<accession>A0ABT6P6T2</accession>
<gene>
    <name evidence="2" type="ORF">QHF89_42485</name>
</gene>
<evidence type="ECO:0000313" key="2">
    <source>
        <dbReference type="EMBL" id="MDI1436248.1"/>
    </source>
</evidence>
<reference evidence="2 3" key="1">
    <citation type="submission" date="2023-04" db="EMBL/GenBank/DDBJ databases">
        <title>The genome sequence of Polyangium sorediatum DSM14670.</title>
        <authorList>
            <person name="Zhang X."/>
        </authorList>
    </citation>
    <scope>NUCLEOTIDE SEQUENCE [LARGE SCALE GENOMIC DNA]</scope>
    <source>
        <strain evidence="2 3">DSM 14670</strain>
    </source>
</reference>
<proteinExistence type="predicted"/>
<dbReference type="EMBL" id="JARZHI010000076">
    <property type="protein sequence ID" value="MDI1436248.1"/>
    <property type="molecule type" value="Genomic_DNA"/>
</dbReference>
<keyword evidence="1" id="KW-1133">Transmembrane helix</keyword>
<keyword evidence="1" id="KW-0812">Transmembrane</keyword>
<dbReference type="Proteomes" id="UP001160301">
    <property type="component" value="Unassembled WGS sequence"/>
</dbReference>
<keyword evidence="3" id="KW-1185">Reference proteome</keyword>
<organism evidence="2 3">
    <name type="scientific">Polyangium sorediatum</name>
    <dbReference type="NCBI Taxonomy" id="889274"/>
    <lineage>
        <taxon>Bacteria</taxon>
        <taxon>Pseudomonadati</taxon>
        <taxon>Myxococcota</taxon>
        <taxon>Polyangia</taxon>
        <taxon>Polyangiales</taxon>
        <taxon>Polyangiaceae</taxon>
        <taxon>Polyangium</taxon>
    </lineage>
</organism>
<feature type="transmembrane region" description="Helical" evidence="1">
    <location>
        <begin position="12"/>
        <end position="38"/>
    </location>
</feature>
<protein>
    <submittedName>
        <fullName evidence="2">Uncharacterized protein</fullName>
    </submittedName>
</protein>
<name>A0ABT6P6T2_9BACT</name>
<comment type="caution">
    <text evidence="2">The sequence shown here is derived from an EMBL/GenBank/DDBJ whole genome shotgun (WGS) entry which is preliminary data.</text>
</comment>
<sequence>MTTRCARAGALAWMGSVLIGIGILLSILQWALTAYLVLHGRGGEIESGVLPRTLDVNAPIGGGKCITISYSGLVLAALGTIHHVAAECLWTRWGSRAVRRVSKARRCS</sequence>
<evidence type="ECO:0000313" key="3">
    <source>
        <dbReference type="Proteomes" id="UP001160301"/>
    </source>
</evidence>
<evidence type="ECO:0000256" key="1">
    <source>
        <dbReference type="SAM" id="Phobius"/>
    </source>
</evidence>
<dbReference type="RefSeq" id="WP_136968089.1">
    <property type="nucleotide sequence ID" value="NZ_JARZHI010000076.1"/>
</dbReference>